<dbReference type="Proteomes" id="UP001165060">
    <property type="component" value="Unassembled WGS sequence"/>
</dbReference>
<evidence type="ECO:0000256" key="6">
    <source>
        <dbReference type="ARBA" id="ARBA00023273"/>
    </source>
</evidence>
<reference evidence="7 8" key="1">
    <citation type="journal article" date="2023" name="Commun. Biol.">
        <title>Genome analysis of Parmales, the sister group of diatoms, reveals the evolutionary specialization of diatoms from phago-mixotrophs to photoautotrophs.</title>
        <authorList>
            <person name="Ban H."/>
            <person name="Sato S."/>
            <person name="Yoshikawa S."/>
            <person name="Yamada K."/>
            <person name="Nakamura Y."/>
            <person name="Ichinomiya M."/>
            <person name="Sato N."/>
            <person name="Blanc-Mathieu R."/>
            <person name="Endo H."/>
            <person name="Kuwata A."/>
            <person name="Ogata H."/>
        </authorList>
    </citation>
    <scope>NUCLEOTIDE SEQUENCE [LARGE SCALE GENOMIC DNA]</scope>
</reference>
<evidence type="ECO:0000256" key="5">
    <source>
        <dbReference type="ARBA" id="ARBA00023212"/>
    </source>
</evidence>
<protein>
    <recommendedName>
        <fullName evidence="3">Cilia- and flagella-associated protein 300</fullName>
    </recommendedName>
</protein>
<sequence length="232" mass="25884">MGTKKASELLMKWNLAPDLKLVRFKPSKRVNAANGKDMMAALLSSPEVCGALQTPIVPSQEQAAEIPVEALACTVLNMNFFDVLQEDNEVVTDNGSVRACMDEIFEGITVQDKLRELLINPDESENAGVFKEADKKELIYHLLKVVCVGGAMCQAEEHFGEWKDMTKAMYKDLVNVSKKAGGGGIEIKSHAFLVDKWGESEVFKTKSIHNRFYVVADADYVNVLYKPFVNFW</sequence>
<dbReference type="Pfam" id="PF14926">
    <property type="entry name" value="CFAP300"/>
    <property type="match status" value="1"/>
</dbReference>
<comment type="similarity">
    <text evidence="2">Belongs to the CFAP300 family.</text>
</comment>
<evidence type="ECO:0000313" key="8">
    <source>
        <dbReference type="Proteomes" id="UP001165060"/>
    </source>
</evidence>
<evidence type="ECO:0000256" key="3">
    <source>
        <dbReference type="ARBA" id="ARBA00022174"/>
    </source>
</evidence>
<name>A0ABQ6MEJ2_9STRA</name>
<evidence type="ECO:0000256" key="1">
    <source>
        <dbReference type="ARBA" id="ARBA00004430"/>
    </source>
</evidence>
<dbReference type="EMBL" id="BRYB01004031">
    <property type="protein sequence ID" value="GMI24600.1"/>
    <property type="molecule type" value="Genomic_DNA"/>
</dbReference>
<gene>
    <name evidence="7" type="ORF">TeGR_g10578</name>
</gene>
<dbReference type="PANTHER" id="PTHR31078:SF1">
    <property type="entry name" value="CILIA- AND FLAGELLA-ASSOCIATED PROTEIN 300"/>
    <property type="match status" value="1"/>
</dbReference>
<comment type="caution">
    <text evidence="7">The sequence shown here is derived from an EMBL/GenBank/DDBJ whole genome shotgun (WGS) entry which is preliminary data.</text>
</comment>
<keyword evidence="6" id="KW-0966">Cell projection</keyword>
<organism evidence="7 8">
    <name type="scientific">Tetraparma gracilis</name>
    <dbReference type="NCBI Taxonomy" id="2962635"/>
    <lineage>
        <taxon>Eukaryota</taxon>
        <taxon>Sar</taxon>
        <taxon>Stramenopiles</taxon>
        <taxon>Ochrophyta</taxon>
        <taxon>Bolidophyceae</taxon>
        <taxon>Parmales</taxon>
        <taxon>Triparmaceae</taxon>
        <taxon>Tetraparma</taxon>
    </lineage>
</organism>
<evidence type="ECO:0000256" key="4">
    <source>
        <dbReference type="ARBA" id="ARBA00022490"/>
    </source>
</evidence>
<comment type="subcellular location">
    <subcellularLocation>
        <location evidence="1">Cytoplasm</location>
        <location evidence="1">Cytoskeleton</location>
        <location evidence="1">Cilium axoneme</location>
    </subcellularLocation>
</comment>
<evidence type="ECO:0000313" key="7">
    <source>
        <dbReference type="EMBL" id="GMI24600.1"/>
    </source>
</evidence>
<accession>A0ABQ6MEJ2</accession>
<dbReference type="PANTHER" id="PTHR31078">
    <property type="entry name" value="CILIA- AND FLAGELLA-ASSOCIATED PROTEIN 300"/>
    <property type="match status" value="1"/>
</dbReference>
<keyword evidence="8" id="KW-1185">Reference proteome</keyword>
<keyword evidence="5" id="KW-0206">Cytoskeleton</keyword>
<evidence type="ECO:0000256" key="2">
    <source>
        <dbReference type="ARBA" id="ARBA00009205"/>
    </source>
</evidence>
<proteinExistence type="inferred from homology"/>
<dbReference type="InterPro" id="IPR029416">
    <property type="entry name" value="CFAP300"/>
</dbReference>
<keyword evidence="4" id="KW-0963">Cytoplasm</keyword>